<feature type="non-terminal residue" evidence="1">
    <location>
        <position position="123"/>
    </location>
</feature>
<reference evidence="1 2" key="1">
    <citation type="submission" date="2021-06" db="EMBL/GenBank/DDBJ databases">
        <authorList>
            <person name="Palmer J.M."/>
        </authorList>
    </citation>
    <scope>NUCLEOTIDE SEQUENCE [LARGE SCALE GENOMIC DNA]</scope>
    <source>
        <strain evidence="2">if_2019</strain>
        <tissue evidence="1">Muscle</tissue>
    </source>
</reference>
<evidence type="ECO:0000313" key="1">
    <source>
        <dbReference type="EMBL" id="MEQ2240271.1"/>
    </source>
</evidence>
<sequence length="123" mass="14070">MLCTVVVFRYYVCSGSYLYKPSSETDNPFVLFLKSCFTCLNMTSLMETGNLLPLIPYKRLISVSFPTDWVASSQITGRNRGRSNNRLSFVFVLLCHCLNFDIYVRKKSFFIISVTLTLQYGAS</sequence>
<keyword evidence="2" id="KW-1185">Reference proteome</keyword>
<comment type="caution">
    <text evidence="1">The sequence shown here is derived from an EMBL/GenBank/DDBJ whole genome shotgun (WGS) entry which is preliminary data.</text>
</comment>
<gene>
    <name evidence="1" type="ORF">ILYODFUR_013070</name>
</gene>
<protein>
    <submittedName>
        <fullName evidence="1">Uncharacterized protein</fullName>
    </submittedName>
</protein>
<accession>A0ABV0U5G0</accession>
<name>A0ABV0U5G0_9TELE</name>
<evidence type="ECO:0000313" key="2">
    <source>
        <dbReference type="Proteomes" id="UP001482620"/>
    </source>
</evidence>
<proteinExistence type="predicted"/>
<dbReference type="EMBL" id="JAHRIQ010058977">
    <property type="protein sequence ID" value="MEQ2240271.1"/>
    <property type="molecule type" value="Genomic_DNA"/>
</dbReference>
<organism evidence="1 2">
    <name type="scientific">Ilyodon furcidens</name>
    <name type="common">goldbreast splitfin</name>
    <dbReference type="NCBI Taxonomy" id="33524"/>
    <lineage>
        <taxon>Eukaryota</taxon>
        <taxon>Metazoa</taxon>
        <taxon>Chordata</taxon>
        <taxon>Craniata</taxon>
        <taxon>Vertebrata</taxon>
        <taxon>Euteleostomi</taxon>
        <taxon>Actinopterygii</taxon>
        <taxon>Neopterygii</taxon>
        <taxon>Teleostei</taxon>
        <taxon>Neoteleostei</taxon>
        <taxon>Acanthomorphata</taxon>
        <taxon>Ovalentaria</taxon>
        <taxon>Atherinomorphae</taxon>
        <taxon>Cyprinodontiformes</taxon>
        <taxon>Goodeidae</taxon>
        <taxon>Ilyodon</taxon>
    </lineage>
</organism>
<dbReference type="Proteomes" id="UP001482620">
    <property type="component" value="Unassembled WGS sequence"/>
</dbReference>